<dbReference type="Proteomes" id="UP000479000">
    <property type="component" value="Unassembled WGS sequence"/>
</dbReference>
<keyword evidence="2" id="KW-1185">Reference proteome</keyword>
<gene>
    <name evidence="1" type="ORF">NTEN_LOCUS12027</name>
</gene>
<organism evidence="1 2">
    <name type="scientific">Nesidiocoris tenuis</name>
    <dbReference type="NCBI Taxonomy" id="355587"/>
    <lineage>
        <taxon>Eukaryota</taxon>
        <taxon>Metazoa</taxon>
        <taxon>Ecdysozoa</taxon>
        <taxon>Arthropoda</taxon>
        <taxon>Hexapoda</taxon>
        <taxon>Insecta</taxon>
        <taxon>Pterygota</taxon>
        <taxon>Neoptera</taxon>
        <taxon>Paraneoptera</taxon>
        <taxon>Hemiptera</taxon>
        <taxon>Heteroptera</taxon>
        <taxon>Panheteroptera</taxon>
        <taxon>Cimicomorpha</taxon>
        <taxon>Miridae</taxon>
        <taxon>Dicyphina</taxon>
        <taxon>Nesidiocoris</taxon>
    </lineage>
</organism>
<feature type="non-terminal residue" evidence="1">
    <location>
        <position position="1"/>
    </location>
</feature>
<protein>
    <submittedName>
        <fullName evidence="1">Uncharacterized protein</fullName>
    </submittedName>
</protein>
<evidence type="ECO:0000313" key="1">
    <source>
        <dbReference type="EMBL" id="CAB0006550.1"/>
    </source>
</evidence>
<dbReference type="AlphaFoldDB" id="A0A6H5GTU8"/>
<accession>A0A6H5GTU8</accession>
<proteinExistence type="predicted"/>
<name>A0A6H5GTU8_9HEMI</name>
<reference evidence="1 2" key="1">
    <citation type="submission" date="2020-02" db="EMBL/GenBank/DDBJ databases">
        <authorList>
            <person name="Ferguson B K."/>
        </authorList>
    </citation>
    <scope>NUCLEOTIDE SEQUENCE [LARGE SCALE GENOMIC DNA]</scope>
</reference>
<sequence>KPINGNVRPKSIFRFGLMDIKPSTAPTVRLITISFEHRYINFSRRSEEEKKSTKTLGFPGC</sequence>
<dbReference type="EMBL" id="CADCXU010017765">
    <property type="protein sequence ID" value="CAB0006550.1"/>
    <property type="molecule type" value="Genomic_DNA"/>
</dbReference>
<evidence type="ECO:0000313" key="2">
    <source>
        <dbReference type="Proteomes" id="UP000479000"/>
    </source>
</evidence>